<feature type="region of interest" description="Disordered" evidence="1">
    <location>
        <begin position="138"/>
        <end position="158"/>
    </location>
</feature>
<name>W4K9I0_HETIT</name>
<dbReference type="RefSeq" id="XP_009544795.1">
    <property type="nucleotide sequence ID" value="XM_009546500.1"/>
</dbReference>
<organism evidence="3 4">
    <name type="scientific">Heterobasidion irregulare (strain TC 32-1)</name>
    <dbReference type="NCBI Taxonomy" id="747525"/>
    <lineage>
        <taxon>Eukaryota</taxon>
        <taxon>Fungi</taxon>
        <taxon>Dikarya</taxon>
        <taxon>Basidiomycota</taxon>
        <taxon>Agaricomycotina</taxon>
        <taxon>Agaricomycetes</taxon>
        <taxon>Russulales</taxon>
        <taxon>Bondarzewiaceae</taxon>
        <taxon>Heterobasidion</taxon>
        <taxon>Heterobasidion annosum species complex</taxon>
    </lineage>
</organism>
<dbReference type="GeneID" id="20666385"/>
<dbReference type="EMBL" id="KI925457">
    <property type="protein sequence ID" value="ETW82492.1"/>
    <property type="molecule type" value="Genomic_DNA"/>
</dbReference>
<gene>
    <name evidence="2" type="ORF">HETIRDRAFT_108763</name>
    <name evidence="3" type="ORF">HETIRDRAFT_450347</name>
</gene>
<dbReference type="KEGG" id="hir:HETIRDRAFT_450347"/>
<dbReference type="AlphaFoldDB" id="W4K9I0"/>
<keyword evidence="4" id="KW-1185">Reference proteome</keyword>
<dbReference type="GeneID" id="20676032"/>
<reference evidence="3 4" key="1">
    <citation type="journal article" date="2012" name="New Phytol.">
        <title>Insight into trade-off between wood decay and parasitism from the genome of a fungal forest pathogen.</title>
        <authorList>
            <person name="Olson A."/>
            <person name="Aerts A."/>
            <person name="Asiegbu F."/>
            <person name="Belbahri L."/>
            <person name="Bouzid O."/>
            <person name="Broberg A."/>
            <person name="Canback B."/>
            <person name="Coutinho P.M."/>
            <person name="Cullen D."/>
            <person name="Dalman K."/>
            <person name="Deflorio G."/>
            <person name="van Diepen L.T."/>
            <person name="Dunand C."/>
            <person name="Duplessis S."/>
            <person name="Durling M."/>
            <person name="Gonthier P."/>
            <person name="Grimwood J."/>
            <person name="Fossdal C.G."/>
            <person name="Hansson D."/>
            <person name="Henrissat B."/>
            <person name="Hietala A."/>
            <person name="Himmelstrand K."/>
            <person name="Hoffmeister D."/>
            <person name="Hogberg N."/>
            <person name="James T.Y."/>
            <person name="Karlsson M."/>
            <person name="Kohler A."/>
            <person name="Kues U."/>
            <person name="Lee Y.H."/>
            <person name="Lin Y.C."/>
            <person name="Lind M."/>
            <person name="Lindquist E."/>
            <person name="Lombard V."/>
            <person name="Lucas S."/>
            <person name="Lunden K."/>
            <person name="Morin E."/>
            <person name="Murat C."/>
            <person name="Park J."/>
            <person name="Raffaello T."/>
            <person name="Rouze P."/>
            <person name="Salamov A."/>
            <person name="Schmutz J."/>
            <person name="Solheim H."/>
            <person name="Stahlberg J."/>
            <person name="Velez H."/>
            <person name="de Vries R.P."/>
            <person name="Wiebenga A."/>
            <person name="Woodward S."/>
            <person name="Yakovlev I."/>
            <person name="Garbelotto M."/>
            <person name="Martin F."/>
            <person name="Grigoriev I.V."/>
            <person name="Stenlid J."/>
        </authorList>
    </citation>
    <scope>NUCLEOTIDE SEQUENCE [LARGE SCALE GENOMIC DNA]</scope>
    <source>
        <strain evidence="3 4">TC 32-1</strain>
    </source>
</reference>
<dbReference type="KEGG" id="hir:HETIRDRAFT_108763"/>
<protein>
    <submittedName>
        <fullName evidence="3">Uncharacterized protein</fullName>
    </submittedName>
</protein>
<evidence type="ECO:0000313" key="3">
    <source>
        <dbReference type="EMBL" id="ETW82492.1"/>
    </source>
</evidence>
<proteinExistence type="predicted"/>
<sequence>MCPPSSPAHAHRPCAHRQPPTPTHAVQSYPSTPAPVPRTHTLHLHAASVPAHIRPHSTHRLLARPYLLSVRMYAAHALCRSLTRPLTPPPPMSVHRHRPPIFIRACTPRTLTLTLTPRILLPLLPVHARTLVSSIPTSAHLPHSRRTGPAHTHPHCLL</sequence>
<dbReference type="EMBL" id="KI925457">
    <property type="protein sequence ID" value="ETW82431.1"/>
    <property type="molecule type" value="Genomic_DNA"/>
</dbReference>
<feature type="compositionally biased region" description="Basic residues" evidence="1">
    <location>
        <begin position="142"/>
        <end position="158"/>
    </location>
</feature>
<accession>W4K9I0</accession>
<dbReference type="Proteomes" id="UP000030671">
    <property type="component" value="Unassembled WGS sequence"/>
</dbReference>
<dbReference type="RefSeq" id="XP_009544851.1">
    <property type="nucleotide sequence ID" value="XM_009546556.1"/>
</dbReference>
<feature type="region of interest" description="Disordered" evidence="1">
    <location>
        <begin position="1"/>
        <end position="38"/>
    </location>
</feature>
<evidence type="ECO:0000313" key="4">
    <source>
        <dbReference type="Proteomes" id="UP000030671"/>
    </source>
</evidence>
<evidence type="ECO:0000313" key="2">
    <source>
        <dbReference type="EMBL" id="ETW82431.1"/>
    </source>
</evidence>
<dbReference type="HOGENOM" id="CLU_1669592_0_0_1"/>
<evidence type="ECO:0000256" key="1">
    <source>
        <dbReference type="SAM" id="MobiDB-lite"/>
    </source>
</evidence>